<proteinExistence type="inferred from homology"/>
<feature type="domain" description="PAC" evidence="2">
    <location>
        <begin position="196"/>
        <end position="248"/>
    </location>
</feature>
<dbReference type="SUPFAM" id="SSF55785">
    <property type="entry name" value="PYP-like sensor domain (PAS domain)"/>
    <property type="match status" value="2"/>
</dbReference>
<gene>
    <name evidence="3" type="ORF">SPTER_02440</name>
</gene>
<accession>A0A517DNQ0</accession>
<dbReference type="InterPro" id="IPR000700">
    <property type="entry name" value="PAS-assoc_C"/>
</dbReference>
<reference evidence="3 4" key="1">
    <citation type="submission" date="2019-02" db="EMBL/GenBank/DDBJ databases">
        <title>Closed genome of Sporomusa termitida DSM 4440.</title>
        <authorList>
            <person name="Poehlein A."/>
            <person name="Daniel R."/>
        </authorList>
    </citation>
    <scope>NUCLEOTIDE SEQUENCE [LARGE SCALE GENOMIC DNA]</scope>
    <source>
        <strain evidence="3 4">DSM 4440</strain>
    </source>
</reference>
<dbReference type="InterPro" id="IPR051448">
    <property type="entry name" value="CdaR-like_regulators"/>
</dbReference>
<dbReference type="SMART" id="SM00086">
    <property type="entry name" value="PAC"/>
    <property type="match status" value="2"/>
</dbReference>
<dbReference type="InterPro" id="IPR013656">
    <property type="entry name" value="PAS_4"/>
</dbReference>
<dbReference type="Pfam" id="PF17853">
    <property type="entry name" value="GGDEF_2"/>
    <property type="match status" value="1"/>
</dbReference>
<evidence type="ECO:0000313" key="3">
    <source>
        <dbReference type="EMBL" id="QDR78993.1"/>
    </source>
</evidence>
<sequence length="529" mass="60553">MPDNRAEYNGDNMPVLVTRWDCNGYILNILYNDLCLGRPPNQFLGKNFRELGLEKKIYEKCEHYFKRVVATAAKVVFQLRSSTRYYHISYLPESNCPGDVATILGIVRDMTQEQWAKDEMNLAHRKFSTALNIAKLGYFEWDFVNNELHWSDQQYKNFGYMPQSFIPTMEFYLSLVYPEDLEIVNMTNEVARQGFVESEFRIIRPDRTVGWLWARVESIANEQGAFTSLFGTTQDITEQKQTENRILRVAKDLVFSNQLNTRSAYLNRLLVNAYSPEYITKALNEFGIETKAEHCCFVMQLTHKPAGAAEPPAAAATAKMAGKQAVLVWVAEKEIGCTWKFNDDIILLVMVAAAGLTSKQRQIDFANQLISEMKVLFPHISAKIGISGTSGTPIRFRDSYEKANRAVIVAASNCAQVVHCDDIGIYEVAFQLLHDENTCALVQNTIGRLAEYDQVRGSNLLFTLELILEEINLKAVSQKLFIHHNTVIWRKRRIEDFLGMSLDKMETKVLLILYLKIWKLQKAETGENR</sequence>
<dbReference type="InterPro" id="IPR035965">
    <property type="entry name" value="PAS-like_dom_sf"/>
</dbReference>
<organism evidence="3 4">
    <name type="scientific">Sporomusa termitida</name>
    <dbReference type="NCBI Taxonomy" id="2377"/>
    <lineage>
        <taxon>Bacteria</taxon>
        <taxon>Bacillati</taxon>
        <taxon>Bacillota</taxon>
        <taxon>Negativicutes</taxon>
        <taxon>Selenomonadales</taxon>
        <taxon>Sporomusaceae</taxon>
        <taxon>Sporomusa</taxon>
    </lineage>
</organism>
<dbReference type="Pfam" id="PF08447">
    <property type="entry name" value="PAS_3"/>
    <property type="match status" value="1"/>
</dbReference>
<dbReference type="Pfam" id="PF13556">
    <property type="entry name" value="HTH_30"/>
    <property type="match status" value="1"/>
</dbReference>
<dbReference type="Pfam" id="PF08448">
    <property type="entry name" value="PAS_4"/>
    <property type="match status" value="1"/>
</dbReference>
<dbReference type="Gene3D" id="2.10.70.100">
    <property type="match status" value="1"/>
</dbReference>
<comment type="similarity">
    <text evidence="1">Belongs to the CdaR family.</text>
</comment>
<dbReference type="PROSITE" id="PS50113">
    <property type="entry name" value="PAC"/>
    <property type="match status" value="1"/>
</dbReference>
<evidence type="ECO:0000313" key="4">
    <source>
        <dbReference type="Proteomes" id="UP000320776"/>
    </source>
</evidence>
<dbReference type="InterPro" id="IPR001610">
    <property type="entry name" value="PAC"/>
</dbReference>
<dbReference type="RefSeq" id="WP_170233091.1">
    <property type="nucleotide sequence ID" value="NZ_CP036259.1"/>
</dbReference>
<dbReference type="InterPro" id="IPR025736">
    <property type="entry name" value="PucR_C-HTH_dom"/>
</dbReference>
<dbReference type="PANTHER" id="PTHR33744">
    <property type="entry name" value="CARBOHYDRATE DIACID REGULATOR"/>
    <property type="match status" value="1"/>
</dbReference>
<dbReference type="CDD" id="cd00130">
    <property type="entry name" value="PAS"/>
    <property type="match status" value="1"/>
</dbReference>
<dbReference type="EMBL" id="CP036259">
    <property type="protein sequence ID" value="QDR78993.1"/>
    <property type="molecule type" value="Genomic_DNA"/>
</dbReference>
<dbReference type="AlphaFoldDB" id="A0A517DNQ0"/>
<dbReference type="InterPro" id="IPR042070">
    <property type="entry name" value="PucR_C-HTH_sf"/>
</dbReference>
<dbReference type="Gene3D" id="1.10.10.2840">
    <property type="entry name" value="PucR C-terminal helix-turn-helix domain"/>
    <property type="match status" value="1"/>
</dbReference>
<dbReference type="InterPro" id="IPR013655">
    <property type="entry name" value="PAS_fold_3"/>
</dbReference>
<dbReference type="Proteomes" id="UP000320776">
    <property type="component" value="Chromosome"/>
</dbReference>
<dbReference type="Gene3D" id="3.30.450.20">
    <property type="entry name" value="PAS domain"/>
    <property type="match status" value="2"/>
</dbReference>
<dbReference type="KEGG" id="sted:SPTER_02440"/>
<dbReference type="PANTHER" id="PTHR33744:SF1">
    <property type="entry name" value="DNA-BINDING TRANSCRIPTIONAL ACTIVATOR ADER"/>
    <property type="match status" value="1"/>
</dbReference>
<dbReference type="InterPro" id="IPR000014">
    <property type="entry name" value="PAS"/>
</dbReference>
<evidence type="ECO:0000259" key="2">
    <source>
        <dbReference type="PROSITE" id="PS50113"/>
    </source>
</evidence>
<protein>
    <submittedName>
        <fullName evidence="3">PAS fold protein</fullName>
    </submittedName>
</protein>
<dbReference type="InterPro" id="IPR041522">
    <property type="entry name" value="CdaR_GGDEF"/>
</dbReference>
<keyword evidence="4" id="KW-1185">Reference proteome</keyword>
<evidence type="ECO:0000256" key="1">
    <source>
        <dbReference type="ARBA" id="ARBA00006754"/>
    </source>
</evidence>
<name>A0A517DNQ0_9FIRM</name>